<dbReference type="RefSeq" id="WP_184518358.1">
    <property type="nucleotide sequence ID" value="NZ_CP050292.1"/>
</dbReference>
<dbReference type="EMBL" id="CP050292">
    <property type="protein sequence ID" value="QND72110.1"/>
    <property type="molecule type" value="Genomic_DNA"/>
</dbReference>
<evidence type="ECO:0000313" key="3">
    <source>
        <dbReference type="EMBL" id="QND72110.1"/>
    </source>
</evidence>
<dbReference type="InterPro" id="IPR012338">
    <property type="entry name" value="Beta-lactam/transpept-like"/>
</dbReference>
<reference evidence="4" key="1">
    <citation type="journal article" date="2020" name="Mol. Plant Microbe">
        <title>Rhizobial microsymbionts of the narrowly endemic Oxytropis species growing in Kamchatka are characterized by significant genetic diversity and possess a set of genes that are associated with T3SS and T6SS secretion systems and can affect the development of symbiosis.</title>
        <authorList>
            <person name="Safronova V."/>
            <person name="Guro P."/>
            <person name="Sazanova A."/>
            <person name="Kuznetsova I."/>
            <person name="Belimov A."/>
            <person name="Yakubov V."/>
            <person name="Chirak E."/>
            <person name="Afonin A."/>
            <person name="Gogolev Y."/>
            <person name="Andronov E."/>
            <person name="Tikhonovich I."/>
        </authorList>
    </citation>
    <scope>NUCLEOTIDE SEQUENCE [LARGE SCALE GENOMIC DNA]</scope>
    <source>
        <strain evidence="4">581</strain>
    </source>
</reference>
<sequence length="426" mass="47317">MKRWRNRRAVLLLLALCCVGTVIVPSPPARAEKPQSIARQFSAEKLLALDRYFLDMVAERKIPGAVVLVQQHGKPVYFDTFGNLDSGHPMTRDAIFRLYSMSKPITSVAAMMLVEDGRLRLDDPVAKYIPAFAKAKVGVDTNGGDEHATFGLVPLQRPITIADLLTHTSGITYGFYGDDPARKRYAQLDIFGRDWDNASWADRIAQLPLAEQPGTLWDYGHSTDILGRVIEVVSGQSLYHFLEERLFGPLGMRDTSFYITDGERRSRVAEPFPGDRMVGPVVGMHDPAEVMQWEAGGSGLVGTISDYARFLQMLLNGGTLDGKRYLKPETVAEMTRDHVGPDSGVKRDYYYFPGAGSGFGLGFAVRTKELASEPGPVGEYRWDGVGGTFFWVDPKNDMFVLVMTQAPSQRVRMEVDVRKIIAEALE</sequence>
<dbReference type="SUPFAM" id="SSF56601">
    <property type="entry name" value="beta-lactamase/transpeptidase-like"/>
    <property type="match status" value="1"/>
</dbReference>
<dbReference type="Gene3D" id="3.40.710.10">
    <property type="entry name" value="DD-peptidase/beta-lactamase superfamily"/>
    <property type="match status" value="1"/>
</dbReference>
<dbReference type="PANTHER" id="PTHR43283:SF3">
    <property type="entry name" value="BETA-LACTAMASE FAMILY PROTEIN (AFU_ORTHOLOGUE AFUA_5G07500)"/>
    <property type="match status" value="1"/>
</dbReference>
<evidence type="ECO:0000256" key="1">
    <source>
        <dbReference type="SAM" id="SignalP"/>
    </source>
</evidence>
<evidence type="ECO:0000313" key="4">
    <source>
        <dbReference type="Proteomes" id="UP000515291"/>
    </source>
</evidence>
<dbReference type="InterPro" id="IPR050789">
    <property type="entry name" value="Diverse_Enzym_Activities"/>
</dbReference>
<keyword evidence="1" id="KW-0732">Signal</keyword>
<evidence type="ECO:0000259" key="2">
    <source>
        <dbReference type="Pfam" id="PF00144"/>
    </source>
</evidence>
<gene>
    <name evidence="3" type="ORF">HB776_13420</name>
</gene>
<accession>A0A7G6TZC8</accession>
<organism evidence="3 4">
    <name type="scientific">Tardiphaga robiniae</name>
    <dbReference type="NCBI Taxonomy" id="943830"/>
    <lineage>
        <taxon>Bacteria</taxon>
        <taxon>Pseudomonadati</taxon>
        <taxon>Pseudomonadota</taxon>
        <taxon>Alphaproteobacteria</taxon>
        <taxon>Hyphomicrobiales</taxon>
        <taxon>Nitrobacteraceae</taxon>
        <taxon>Tardiphaga</taxon>
    </lineage>
</organism>
<feature type="signal peptide" evidence="1">
    <location>
        <begin position="1"/>
        <end position="31"/>
    </location>
</feature>
<dbReference type="Pfam" id="PF00144">
    <property type="entry name" value="Beta-lactamase"/>
    <property type="match status" value="1"/>
</dbReference>
<dbReference type="PANTHER" id="PTHR43283">
    <property type="entry name" value="BETA-LACTAMASE-RELATED"/>
    <property type="match status" value="1"/>
</dbReference>
<protein>
    <submittedName>
        <fullName evidence="3">Beta-lactamase family protein</fullName>
    </submittedName>
</protein>
<name>A0A7G6TZC8_9BRAD</name>
<dbReference type="InterPro" id="IPR001466">
    <property type="entry name" value="Beta-lactam-related"/>
</dbReference>
<dbReference type="AlphaFoldDB" id="A0A7G6TZC8"/>
<dbReference type="Proteomes" id="UP000515291">
    <property type="component" value="Chromosome"/>
</dbReference>
<feature type="chain" id="PRO_5028887741" evidence="1">
    <location>
        <begin position="32"/>
        <end position="426"/>
    </location>
</feature>
<proteinExistence type="predicted"/>
<dbReference type="KEGG" id="trb:HB776_13420"/>
<feature type="domain" description="Beta-lactamase-related" evidence="2">
    <location>
        <begin position="49"/>
        <end position="412"/>
    </location>
</feature>